<accession>A0A813GP16</accession>
<dbReference type="AlphaFoldDB" id="A0A813GP16"/>
<sequence length="158" mass="17448">VLTCHAAQAVGIDIVEDLVRTSRVRYPRCRFEWLDCFEEPERLQALLAELRPQGSRMTLFVDVGGHATTAMVCRILAAVAGAAAKVGATPSLVVIKSRNHATEAAKCCDGEGIVRDAHAFWRKVAEQPQTRSALQFRRKQARARAAMWANNPISQAFF</sequence>
<feature type="non-terminal residue" evidence="1">
    <location>
        <position position="1"/>
    </location>
</feature>
<evidence type="ECO:0000313" key="1">
    <source>
        <dbReference type="EMBL" id="CAE8628440.1"/>
    </source>
</evidence>
<dbReference type="OrthoDB" id="434120at2759"/>
<name>A0A813GP16_POLGL</name>
<dbReference type="EMBL" id="CAJNNV010029398">
    <property type="protein sequence ID" value="CAE8628440.1"/>
    <property type="molecule type" value="Genomic_DNA"/>
</dbReference>
<gene>
    <name evidence="1" type="ORF">PGLA1383_LOCUS45079</name>
</gene>
<evidence type="ECO:0000313" key="2">
    <source>
        <dbReference type="Proteomes" id="UP000654075"/>
    </source>
</evidence>
<comment type="caution">
    <text evidence="1">The sequence shown here is derived from an EMBL/GenBank/DDBJ whole genome shotgun (WGS) entry which is preliminary data.</text>
</comment>
<dbReference type="Proteomes" id="UP000654075">
    <property type="component" value="Unassembled WGS sequence"/>
</dbReference>
<organism evidence="1 2">
    <name type="scientific">Polarella glacialis</name>
    <name type="common">Dinoflagellate</name>
    <dbReference type="NCBI Taxonomy" id="89957"/>
    <lineage>
        <taxon>Eukaryota</taxon>
        <taxon>Sar</taxon>
        <taxon>Alveolata</taxon>
        <taxon>Dinophyceae</taxon>
        <taxon>Suessiales</taxon>
        <taxon>Suessiaceae</taxon>
        <taxon>Polarella</taxon>
    </lineage>
</organism>
<protein>
    <submittedName>
        <fullName evidence="1">Uncharacterized protein</fullName>
    </submittedName>
</protein>
<keyword evidence="2" id="KW-1185">Reference proteome</keyword>
<proteinExistence type="predicted"/>
<reference evidence="1" key="1">
    <citation type="submission" date="2021-02" db="EMBL/GenBank/DDBJ databases">
        <authorList>
            <person name="Dougan E. K."/>
            <person name="Rhodes N."/>
            <person name="Thang M."/>
            <person name="Chan C."/>
        </authorList>
    </citation>
    <scope>NUCLEOTIDE SEQUENCE</scope>
</reference>